<name>A0ABS4CH20_9ENTE</name>
<gene>
    <name evidence="2" type="ORF">I6N96_04705</name>
</gene>
<proteinExistence type="predicted"/>
<dbReference type="RefSeq" id="WP_209556361.1">
    <property type="nucleotide sequence ID" value="NZ_JAEDXU010000002.1"/>
</dbReference>
<accession>A0ABS4CH20</accession>
<evidence type="ECO:0000256" key="1">
    <source>
        <dbReference type="SAM" id="Phobius"/>
    </source>
</evidence>
<keyword evidence="1" id="KW-1133">Transmembrane helix</keyword>
<evidence type="ECO:0000313" key="2">
    <source>
        <dbReference type="EMBL" id="MBP1045567.1"/>
    </source>
</evidence>
<keyword evidence="1" id="KW-0472">Membrane</keyword>
<keyword evidence="1" id="KW-0812">Transmembrane</keyword>
<reference evidence="2 3" key="1">
    <citation type="submission" date="2020-12" db="EMBL/GenBank/DDBJ databases">
        <title>Vagococcus allomyrinae sp. nov. and Enterococcus lavae sp. nov., isolated from the larvae of Allomyrina dichotoma.</title>
        <authorList>
            <person name="Lee S.D."/>
        </authorList>
    </citation>
    <scope>NUCLEOTIDE SEQUENCE [LARGE SCALE GENOMIC DNA]</scope>
    <source>
        <strain evidence="2 3">BWM-S5</strain>
    </source>
</reference>
<dbReference type="EMBL" id="JAEDXU010000002">
    <property type="protein sequence ID" value="MBP1045567.1"/>
    <property type="molecule type" value="Genomic_DNA"/>
</dbReference>
<keyword evidence="3" id="KW-1185">Reference proteome</keyword>
<comment type="caution">
    <text evidence="2">The sequence shown here is derived from an EMBL/GenBank/DDBJ whole genome shotgun (WGS) entry which is preliminary data.</text>
</comment>
<sequence length="58" mass="6708">MRKIIFGVVLFIVAYISYTVDPNLFAIFKDVKSLVRLTFVLAIILIAFRKKMNPDESE</sequence>
<dbReference type="Proteomes" id="UP000673375">
    <property type="component" value="Unassembled WGS sequence"/>
</dbReference>
<protein>
    <submittedName>
        <fullName evidence="2">Uncharacterized protein</fullName>
    </submittedName>
</protein>
<evidence type="ECO:0000313" key="3">
    <source>
        <dbReference type="Proteomes" id="UP000673375"/>
    </source>
</evidence>
<organism evidence="2 3">
    <name type="scientific">Enterococcus larvae</name>
    <dbReference type="NCBI Taxonomy" id="2794352"/>
    <lineage>
        <taxon>Bacteria</taxon>
        <taxon>Bacillati</taxon>
        <taxon>Bacillota</taxon>
        <taxon>Bacilli</taxon>
        <taxon>Lactobacillales</taxon>
        <taxon>Enterococcaceae</taxon>
        <taxon>Enterococcus</taxon>
    </lineage>
</organism>
<feature type="transmembrane region" description="Helical" evidence="1">
    <location>
        <begin position="29"/>
        <end position="48"/>
    </location>
</feature>